<evidence type="ECO:0000313" key="3">
    <source>
        <dbReference type="EMBL" id="KAG5648086.1"/>
    </source>
</evidence>
<feature type="compositionally biased region" description="Polar residues" evidence="1">
    <location>
        <begin position="76"/>
        <end position="89"/>
    </location>
</feature>
<keyword evidence="4" id="KW-1185">Reference proteome</keyword>
<feature type="compositionally biased region" description="Low complexity" evidence="1">
    <location>
        <begin position="121"/>
        <end position="133"/>
    </location>
</feature>
<protein>
    <submittedName>
        <fullName evidence="3">Uncharacterized protein</fullName>
    </submittedName>
</protein>
<gene>
    <name evidence="3" type="ORF">DXG03_007121</name>
</gene>
<reference evidence="3" key="1">
    <citation type="submission" date="2020-07" db="EMBL/GenBank/DDBJ databases">
        <authorList>
            <person name="Nieuwenhuis M."/>
            <person name="Van De Peppel L.J.J."/>
        </authorList>
    </citation>
    <scope>NUCLEOTIDE SEQUENCE</scope>
    <source>
        <strain evidence="3">AP01</strain>
        <tissue evidence="3">Mycelium</tissue>
    </source>
</reference>
<feature type="transmembrane region" description="Helical" evidence="2">
    <location>
        <begin position="278"/>
        <end position="299"/>
    </location>
</feature>
<dbReference type="EMBL" id="JABCKV010000005">
    <property type="protein sequence ID" value="KAG5648086.1"/>
    <property type="molecule type" value="Genomic_DNA"/>
</dbReference>
<dbReference type="AlphaFoldDB" id="A0A9P7KDJ4"/>
<feature type="compositionally biased region" description="Basic and acidic residues" evidence="1">
    <location>
        <begin position="135"/>
        <end position="156"/>
    </location>
</feature>
<evidence type="ECO:0000256" key="2">
    <source>
        <dbReference type="SAM" id="Phobius"/>
    </source>
</evidence>
<name>A0A9P7KDJ4_9AGAR</name>
<comment type="caution">
    <text evidence="3">The sequence shown here is derived from an EMBL/GenBank/DDBJ whole genome shotgun (WGS) entry which is preliminary data.</text>
</comment>
<proteinExistence type="predicted"/>
<evidence type="ECO:0000256" key="1">
    <source>
        <dbReference type="SAM" id="MobiDB-lite"/>
    </source>
</evidence>
<dbReference type="GO" id="GO:0071944">
    <property type="term" value="C:cell periphery"/>
    <property type="evidence" value="ECO:0007669"/>
    <property type="project" value="TreeGrafter"/>
</dbReference>
<feature type="compositionally biased region" description="Basic and acidic residues" evidence="1">
    <location>
        <begin position="46"/>
        <end position="72"/>
    </location>
</feature>
<feature type="transmembrane region" description="Helical" evidence="2">
    <location>
        <begin position="320"/>
        <end position="342"/>
    </location>
</feature>
<keyword evidence="2" id="KW-1133">Transmembrane helix</keyword>
<dbReference type="Proteomes" id="UP000775547">
    <property type="component" value="Unassembled WGS sequence"/>
</dbReference>
<feature type="transmembrane region" description="Helical" evidence="2">
    <location>
        <begin position="379"/>
        <end position="401"/>
    </location>
</feature>
<accession>A0A9P7KDJ4</accession>
<keyword evidence="2" id="KW-0812">Transmembrane</keyword>
<dbReference type="OrthoDB" id="1436450at2759"/>
<sequence>MSISSRHQESLRPSSPSLHHAASLRSTARRPPPPPIATVITSPPWARDEPPSPKENHRTPLIEPNHATDSRPSDVASYTTTNADSSPWWSFTLPRPHRHQQLHEPPSPTTPKPERKGLKDLSSLSAWLPTSSSIREGHTFSRKDKEKEPEDPRHGWNDPITLPAPPAAPYTLAHTTTPGWDSPWSPRTAAQGPVHNHDRISSYGLNQIDESDASQHTTSIWRSRKQRLRAFILINPYVPLLFRLINITFTTSALALAIHIRHIELKGHAMGAVGSSPTVVIIFAPLTLVHVMVAIYLEYFGRPLGLWRTSAKLAHTLSEVLFICAWSAALSLSFDNFFTSLIPCASPSSTSWYNELPRPPSILPTFESGLGDRICDSQLALICLVGIGLLAYCTNLIISLFRIFEKVKYHSVAPLRT</sequence>
<feature type="region of interest" description="Disordered" evidence="1">
    <location>
        <begin position="1"/>
        <end position="200"/>
    </location>
</feature>
<keyword evidence="2" id="KW-0472">Membrane</keyword>
<reference evidence="3" key="2">
    <citation type="submission" date="2021-10" db="EMBL/GenBank/DDBJ databases">
        <title>Phylogenomics reveals ancestral predisposition of the termite-cultivated fungus Termitomyces towards a domesticated lifestyle.</title>
        <authorList>
            <person name="Auxier B."/>
            <person name="Grum-Grzhimaylo A."/>
            <person name="Cardenas M.E."/>
            <person name="Lodge J.D."/>
            <person name="Laessoe T."/>
            <person name="Pedersen O."/>
            <person name="Smith M.E."/>
            <person name="Kuyper T.W."/>
            <person name="Franco-Molano E.A."/>
            <person name="Baroni T.J."/>
            <person name="Aanen D.K."/>
        </authorList>
    </citation>
    <scope>NUCLEOTIDE SEQUENCE</scope>
    <source>
        <strain evidence="3">AP01</strain>
        <tissue evidence="3">Mycelium</tissue>
    </source>
</reference>
<feature type="transmembrane region" description="Helical" evidence="2">
    <location>
        <begin position="230"/>
        <end position="258"/>
    </location>
</feature>
<evidence type="ECO:0000313" key="4">
    <source>
        <dbReference type="Proteomes" id="UP000775547"/>
    </source>
</evidence>
<organism evidence="3 4">
    <name type="scientific">Asterophora parasitica</name>
    <dbReference type="NCBI Taxonomy" id="117018"/>
    <lineage>
        <taxon>Eukaryota</taxon>
        <taxon>Fungi</taxon>
        <taxon>Dikarya</taxon>
        <taxon>Basidiomycota</taxon>
        <taxon>Agaricomycotina</taxon>
        <taxon>Agaricomycetes</taxon>
        <taxon>Agaricomycetidae</taxon>
        <taxon>Agaricales</taxon>
        <taxon>Tricholomatineae</taxon>
        <taxon>Lyophyllaceae</taxon>
        <taxon>Asterophora</taxon>
    </lineage>
</organism>
<dbReference type="GO" id="GO:0000324">
    <property type="term" value="C:fungal-type vacuole"/>
    <property type="evidence" value="ECO:0007669"/>
    <property type="project" value="TreeGrafter"/>
</dbReference>
<dbReference type="PANTHER" id="PTHR36819">
    <property type="entry name" value="REGULATOR OF PHOSPHOLIPASE D SRF1"/>
    <property type="match status" value="1"/>
</dbReference>
<feature type="compositionally biased region" description="Low complexity" evidence="1">
    <location>
        <begin position="169"/>
        <end position="178"/>
    </location>
</feature>
<dbReference type="PANTHER" id="PTHR36819:SF1">
    <property type="entry name" value="REGULATOR OF PHOSPHOLIPASE D SRF1"/>
    <property type="match status" value="1"/>
</dbReference>
<feature type="compositionally biased region" description="Basic and acidic residues" evidence="1">
    <location>
        <begin position="1"/>
        <end position="10"/>
    </location>
</feature>
<dbReference type="InterPro" id="IPR037737">
    <property type="entry name" value="Srf1"/>
</dbReference>